<evidence type="ECO:0000313" key="1">
    <source>
        <dbReference type="EMBL" id="KAK3765609.1"/>
    </source>
</evidence>
<keyword evidence="2" id="KW-1185">Reference proteome</keyword>
<evidence type="ECO:0000313" key="2">
    <source>
        <dbReference type="Proteomes" id="UP001283361"/>
    </source>
</evidence>
<reference evidence="1" key="1">
    <citation type="journal article" date="2023" name="G3 (Bethesda)">
        <title>A reference genome for the long-term kleptoplast-retaining sea slug Elysia crispata morphotype clarki.</title>
        <authorList>
            <person name="Eastman K.E."/>
            <person name="Pendleton A.L."/>
            <person name="Shaikh M.A."/>
            <person name="Suttiyut T."/>
            <person name="Ogas R."/>
            <person name="Tomko P."/>
            <person name="Gavelis G."/>
            <person name="Widhalm J.R."/>
            <person name="Wisecaver J.H."/>
        </authorList>
    </citation>
    <scope>NUCLEOTIDE SEQUENCE</scope>
    <source>
        <strain evidence="1">ECLA1</strain>
    </source>
</reference>
<accession>A0AAE0ZA66</accession>
<name>A0AAE0ZA66_9GAST</name>
<dbReference type="Proteomes" id="UP001283361">
    <property type="component" value="Unassembled WGS sequence"/>
</dbReference>
<protein>
    <submittedName>
        <fullName evidence="1">Uncharacterized protein</fullName>
    </submittedName>
</protein>
<gene>
    <name evidence="1" type="ORF">RRG08_021288</name>
</gene>
<dbReference type="EMBL" id="JAWDGP010004282">
    <property type="protein sequence ID" value="KAK3765609.1"/>
    <property type="molecule type" value="Genomic_DNA"/>
</dbReference>
<proteinExistence type="predicted"/>
<sequence>MHIVSVLAKTKRICTEHLVPGFHRSVLTNLVQNVDHPPQSDTLLILSVSISAGIFLWANVFTPSRPPGADADDAADAGSQPDPRT</sequence>
<comment type="caution">
    <text evidence="1">The sequence shown here is derived from an EMBL/GenBank/DDBJ whole genome shotgun (WGS) entry which is preliminary data.</text>
</comment>
<dbReference type="AlphaFoldDB" id="A0AAE0ZA66"/>
<organism evidence="1 2">
    <name type="scientific">Elysia crispata</name>
    <name type="common">lettuce slug</name>
    <dbReference type="NCBI Taxonomy" id="231223"/>
    <lineage>
        <taxon>Eukaryota</taxon>
        <taxon>Metazoa</taxon>
        <taxon>Spiralia</taxon>
        <taxon>Lophotrochozoa</taxon>
        <taxon>Mollusca</taxon>
        <taxon>Gastropoda</taxon>
        <taxon>Heterobranchia</taxon>
        <taxon>Euthyneura</taxon>
        <taxon>Panpulmonata</taxon>
        <taxon>Sacoglossa</taxon>
        <taxon>Placobranchoidea</taxon>
        <taxon>Plakobranchidae</taxon>
        <taxon>Elysia</taxon>
    </lineage>
</organism>